<dbReference type="PRINTS" id="PR00421">
    <property type="entry name" value="THIOREDOXIN"/>
</dbReference>
<evidence type="ECO:0000256" key="7">
    <source>
        <dbReference type="ARBA" id="ARBA00023235"/>
    </source>
</evidence>
<dbReference type="InterPro" id="IPR011679">
    <property type="entry name" value="ERp29_C"/>
</dbReference>
<keyword evidence="7 12" id="KW-0413">Isomerase</keyword>
<proteinExistence type="inferred from homology"/>
<evidence type="ECO:0000256" key="6">
    <source>
        <dbReference type="ARBA" id="ARBA00023157"/>
    </source>
</evidence>
<reference evidence="13" key="2">
    <citation type="submission" date="2009-11" db="EMBL/GenBank/DDBJ databases">
        <title>The Genome Sequence of Allomyces macrogynus strain ATCC 38327.</title>
        <authorList>
            <consortium name="The Broad Institute Genome Sequencing Platform"/>
            <person name="Russ C."/>
            <person name="Cuomo C."/>
            <person name="Shea T."/>
            <person name="Young S.K."/>
            <person name="Zeng Q."/>
            <person name="Koehrsen M."/>
            <person name="Haas B."/>
            <person name="Borodovsky M."/>
            <person name="Guigo R."/>
            <person name="Alvarado L."/>
            <person name="Berlin A."/>
            <person name="Borenstein D."/>
            <person name="Chen Z."/>
            <person name="Engels R."/>
            <person name="Freedman E."/>
            <person name="Gellesch M."/>
            <person name="Goldberg J."/>
            <person name="Griggs A."/>
            <person name="Gujja S."/>
            <person name="Heiman D."/>
            <person name="Hepburn T."/>
            <person name="Howarth C."/>
            <person name="Jen D."/>
            <person name="Larson L."/>
            <person name="Lewis B."/>
            <person name="Mehta T."/>
            <person name="Park D."/>
            <person name="Pearson M."/>
            <person name="Roberts A."/>
            <person name="Saif S."/>
            <person name="Shenoy N."/>
            <person name="Sisk P."/>
            <person name="Stolte C."/>
            <person name="Sykes S."/>
            <person name="Walk T."/>
            <person name="White J."/>
            <person name="Yandava C."/>
            <person name="Burger G."/>
            <person name="Gray M.W."/>
            <person name="Holland P.W.H."/>
            <person name="King N."/>
            <person name="Lang F.B.F."/>
            <person name="Roger A.J."/>
            <person name="Ruiz-Trillo I."/>
            <person name="Lander E."/>
            <person name="Nusbaum C."/>
        </authorList>
    </citation>
    <scope>NUCLEOTIDE SEQUENCE [LARGE SCALE GENOMIC DNA]</scope>
    <source>
        <strain evidence="13">ATCC 38327</strain>
    </source>
</reference>
<accession>A0A0L0S1D0</accession>
<sequence length="375" mass="40850">MTAARSILALLFAILVVVTAEVVDLTPANFDAIISGDKHALVEFYAPWCGHCKSLAPTYEELGTVFKHATKDLVIAKVDADAHRELGTRFGVQGFPTLKWFPKGSTTPEDYQGGRSLEDLASYIKDKTAINARIKKVPTDVTTLTSSTFDEIVMDPAKHVLVTFTAPWCGHCKNLKPTYEKLAKTFATEPNVVIANVDATAHPDLGERFGVQGYPTIKYFPAGKDKAPVAYEGGRDEADFVEFLNANAGTHRAAGGTLNAAAGVLDSMAGHVRAFMNAEDRAAALKEIKGKMTDAKDKTTALYVKAMEKVVAKGDEYLSKESARLQKLLKDETVVQAKKDLFATRANILRTFQEAFGVAETDEAEVVEEKLKEEL</sequence>
<comment type="similarity">
    <text evidence="2 9">Belongs to the protein disulfide isomerase family.</text>
</comment>
<feature type="domain" description="Thioredoxin" evidence="11">
    <location>
        <begin position="9"/>
        <end position="104"/>
    </location>
</feature>
<dbReference type="InterPro" id="IPR013766">
    <property type="entry name" value="Thioredoxin_domain"/>
</dbReference>
<dbReference type="GO" id="GO:0006457">
    <property type="term" value="P:protein folding"/>
    <property type="evidence" value="ECO:0007669"/>
    <property type="project" value="TreeGrafter"/>
</dbReference>
<evidence type="ECO:0000313" key="12">
    <source>
        <dbReference type="EMBL" id="KNE56196.1"/>
    </source>
</evidence>
<evidence type="ECO:0000256" key="1">
    <source>
        <dbReference type="ARBA" id="ARBA00001182"/>
    </source>
</evidence>
<evidence type="ECO:0000256" key="4">
    <source>
        <dbReference type="ARBA" id="ARBA00022729"/>
    </source>
</evidence>
<organism evidence="12 13">
    <name type="scientific">Allomyces macrogynus (strain ATCC 38327)</name>
    <name type="common">Allomyces javanicus var. macrogynus</name>
    <dbReference type="NCBI Taxonomy" id="578462"/>
    <lineage>
        <taxon>Eukaryota</taxon>
        <taxon>Fungi</taxon>
        <taxon>Fungi incertae sedis</taxon>
        <taxon>Blastocladiomycota</taxon>
        <taxon>Blastocladiomycetes</taxon>
        <taxon>Blastocladiales</taxon>
        <taxon>Blastocladiaceae</taxon>
        <taxon>Allomyces</taxon>
    </lineage>
</organism>
<protein>
    <recommendedName>
        <fullName evidence="3">protein disulfide-isomerase</fullName>
        <ecNumber evidence="3">5.3.4.1</ecNumber>
    </recommendedName>
</protein>
<evidence type="ECO:0000256" key="2">
    <source>
        <dbReference type="ARBA" id="ARBA00006347"/>
    </source>
</evidence>
<dbReference type="Gene3D" id="3.40.30.10">
    <property type="entry name" value="Glutaredoxin"/>
    <property type="match status" value="2"/>
</dbReference>
<feature type="chain" id="PRO_5005547795" description="protein disulfide-isomerase" evidence="10">
    <location>
        <begin position="21"/>
        <end position="375"/>
    </location>
</feature>
<evidence type="ECO:0000256" key="3">
    <source>
        <dbReference type="ARBA" id="ARBA00012723"/>
    </source>
</evidence>
<evidence type="ECO:0000259" key="11">
    <source>
        <dbReference type="PROSITE" id="PS51352"/>
    </source>
</evidence>
<evidence type="ECO:0000256" key="10">
    <source>
        <dbReference type="SAM" id="SignalP"/>
    </source>
</evidence>
<dbReference type="Gene3D" id="1.20.1150.12">
    <property type="entry name" value="Endoplasmic reticulum resident protein 29, C-terminal domain"/>
    <property type="match status" value="1"/>
</dbReference>
<name>A0A0L0S1D0_ALLM3</name>
<gene>
    <name evidence="12" type="ORF">AMAG_02030</name>
</gene>
<dbReference type="SUPFAM" id="SSF47933">
    <property type="entry name" value="ERP29 C domain-like"/>
    <property type="match status" value="1"/>
</dbReference>
<comment type="catalytic activity">
    <reaction evidence="1">
        <text>Catalyzes the rearrangement of -S-S- bonds in proteins.</text>
        <dbReference type="EC" id="5.3.4.1"/>
    </reaction>
</comment>
<evidence type="ECO:0000256" key="5">
    <source>
        <dbReference type="ARBA" id="ARBA00022737"/>
    </source>
</evidence>
<dbReference type="SUPFAM" id="SSF52833">
    <property type="entry name" value="Thioredoxin-like"/>
    <property type="match status" value="2"/>
</dbReference>
<dbReference type="Pfam" id="PF07749">
    <property type="entry name" value="ERp29"/>
    <property type="match status" value="1"/>
</dbReference>
<evidence type="ECO:0000256" key="8">
    <source>
        <dbReference type="ARBA" id="ARBA00023284"/>
    </source>
</evidence>
<dbReference type="InterPro" id="IPR036356">
    <property type="entry name" value="ERp29_C_sf"/>
</dbReference>
<dbReference type="PROSITE" id="PS00194">
    <property type="entry name" value="THIOREDOXIN_1"/>
    <property type="match status" value="2"/>
</dbReference>
<dbReference type="NCBIfam" id="TIGR01126">
    <property type="entry name" value="pdi_dom"/>
    <property type="match status" value="2"/>
</dbReference>
<keyword evidence="5" id="KW-0677">Repeat</keyword>
<feature type="signal peptide" evidence="10">
    <location>
        <begin position="1"/>
        <end position="20"/>
    </location>
</feature>
<dbReference type="EMBL" id="GG745330">
    <property type="protein sequence ID" value="KNE56196.1"/>
    <property type="molecule type" value="Genomic_DNA"/>
</dbReference>
<dbReference type="eggNOG" id="KOG0191">
    <property type="taxonomic scope" value="Eukaryota"/>
</dbReference>
<dbReference type="OrthoDB" id="10264505at2759"/>
<dbReference type="VEuPathDB" id="FungiDB:AMAG_02030"/>
<dbReference type="FunFam" id="3.40.30.10:FF:000032">
    <property type="entry name" value="Protein disulfide-isomerase A6 homolog"/>
    <property type="match status" value="2"/>
</dbReference>
<dbReference type="GO" id="GO:0003756">
    <property type="term" value="F:protein disulfide isomerase activity"/>
    <property type="evidence" value="ECO:0007669"/>
    <property type="project" value="UniProtKB-EC"/>
</dbReference>
<dbReference type="EC" id="5.3.4.1" evidence="3"/>
<dbReference type="AlphaFoldDB" id="A0A0L0S1D0"/>
<dbReference type="InterPro" id="IPR036249">
    <property type="entry name" value="Thioredoxin-like_sf"/>
</dbReference>
<evidence type="ECO:0000313" key="13">
    <source>
        <dbReference type="Proteomes" id="UP000054350"/>
    </source>
</evidence>
<dbReference type="Pfam" id="PF00085">
    <property type="entry name" value="Thioredoxin"/>
    <property type="match status" value="2"/>
</dbReference>
<dbReference type="Proteomes" id="UP000054350">
    <property type="component" value="Unassembled WGS sequence"/>
</dbReference>
<dbReference type="STRING" id="578462.A0A0L0S1D0"/>
<keyword evidence="8" id="KW-0676">Redox-active center</keyword>
<dbReference type="InterPro" id="IPR005788">
    <property type="entry name" value="PDI_thioredoxin-like_dom"/>
</dbReference>
<dbReference type="InterPro" id="IPR017937">
    <property type="entry name" value="Thioredoxin_CS"/>
</dbReference>
<keyword evidence="6" id="KW-1015">Disulfide bond</keyword>
<dbReference type="OMA" id="WCRHCKK"/>
<feature type="domain" description="Thioredoxin" evidence="11">
    <location>
        <begin position="115"/>
        <end position="249"/>
    </location>
</feature>
<keyword evidence="13" id="KW-1185">Reference proteome</keyword>
<dbReference type="GO" id="GO:0005783">
    <property type="term" value="C:endoplasmic reticulum"/>
    <property type="evidence" value="ECO:0007669"/>
    <property type="project" value="InterPro"/>
</dbReference>
<dbReference type="PANTHER" id="PTHR45672">
    <property type="entry name" value="PROTEIN DISULFIDE-ISOMERASE C17H9.14C-RELATED"/>
    <property type="match status" value="1"/>
</dbReference>
<dbReference type="CDD" id="cd02998">
    <property type="entry name" value="PDI_a_ERp38"/>
    <property type="match status" value="2"/>
</dbReference>
<dbReference type="PROSITE" id="PS51352">
    <property type="entry name" value="THIOREDOXIN_2"/>
    <property type="match status" value="2"/>
</dbReference>
<dbReference type="InterPro" id="IPR051063">
    <property type="entry name" value="PDI"/>
</dbReference>
<reference evidence="12 13" key="1">
    <citation type="submission" date="2009-11" db="EMBL/GenBank/DDBJ databases">
        <title>Annotation of Allomyces macrogynus ATCC 38327.</title>
        <authorList>
            <consortium name="The Broad Institute Genome Sequencing Platform"/>
            <person name="Russ C."/>
            <person name="Cuomo C."/>
            <person name="Burger G."/>
            <person name="Gray M.W."/>
            <person name="Holland P.W.H."/>
            <person name="King N."/>
            <person name="Lang F.B.F."/>
            <person name="Roger A.J."/>
            <person name="Ruiz-Trillo I."/>
            <person name="Young S.K."/>
            <person name="Zeng Q."/>
            <person name="Gargeya S."/>
            <person name="Fitzgerald M."/>
            <person name="Haas B."/>
            <person name="Abouelleil A."/>
            <person name="Alvarado L."/>
            <person name="Arachchi H.M."/>
            <person name="Berlin A."/>
            <person name="Chapman S.B."/>
            <person name="Gearin G."/>
            <person name="Goldberg J."/>
            <person name="Griggs A."/>
            <person name="Gujja S."/>
            <person name="Hansen M."/>
            <person name="Heiman D."/>
            <person name="Howarth C."/>
            <person name="Larimer J."/>
            <person name="Lui A."/>
            <person name="MacDonald P.J.P."/>
            <person name="McCowen C."/>
            <person name="Montmayeur A."/>
            <person name="Murphy C."/>
            <person name="Neiman D."/>
            <person name="Pearson M."/>
            <person name="Priest M."/>
            <person name="Roberts A."/>
            <person name="Saif S."/>
            <person name="Shea T."/>
            <person name="Sisk P."/>
            <person name="Stolte C."/>
            <person name="Sykes S."/>
            <person name="Wortman J."/>
            <person name="Nusbaum C."/>
            <person name="Birren B."/>
        </authorList>
    </citation>
    <scope>NUCLEOTIDE SEQUENCE [LARGE SCALE GENOMIC DNA]</scope>
    <source>
        <strain evidence="12 13">ATCC 38327</strain>
    </source>
</reference>
<evidence type="ECO:0000256" key="9">
    <source>
        <dbReference type="RuleBase" id="RU004208"/>
    </source>
</evidence>
<dbReference type="PANTHER" id="PTHR45672:SF11">
    <property type="entry name" value="PROTEIN DISULFIDE-ISOMERASE C17H9.14C"/>
    <property type="match status" value="1"/>
</dbReference>
<keyword evidence="4 10" id="KW-0732">Signal</keyword>